<protein>
    <recommendedName>
        <fullName evidence="2">TFIIS central domain-containing protein</fullName>
    </recommendedName>
</protein>
<evidence type="ECO:0000256" key="1">
    <source>
        <dbReference type="SAM" id="MobiDB-lite"/>
    </source>
</evidence>
<feature type="compositionally biased region" description="Polar residues" evidence="1">
    <location>
        <begin position="370"/>
        <end position="385"/>
    </location>
</feature>
<feature type="region of interest" description="Disordered" evidence="1">
    <location>
        <begin position="1"/>
        <end position="160"/>
    </location>
</feature>
<dbReference type="InParanoid" id="A0A673AF95"/>
<reference evidence="3" key="2">
    <citation type="submission" date="2025-08" db="UniProtKB">
        <authorList>
            <consortium name="Ensembl"/>
        </authorList>
    </citation>
    <scope>IDENTIFICATION</scope>
</reference>
<dbReference type="GO" id="GO:0006351">
    <property type="term" value="P:DNA-templated transcription"/>
    <property type="evidence" value="ECO:0007669"/>
    <property type="project" value="InterPro"/>
</dbReference>
<dbReference type="InterPro" id="IPR003618">
    <property type="entry name" value="TFIIS_cen_dom"/>
</dbReference>
<sequence length="647" mass="70240">MKEPTQTPEKPSPASTTPAKANKKSPAAKGTKVSPKGKKPSLQSPSSKASKKPAAPPSKAAAKSKKPGPPPAHAPSPFPPGPIHVTGALRVTKSNFTIPKKQPQHKDTTSHSQSSSSSRVPSAPVSSAPSSQSTSSRPPHPGASAPTVSPMPPPPNNQMRQNIRRSLTDILYKRVSDSDDLKMTESEVGRLAVGIEKEMFNLCLSTDSKYKNKYRSLMFNLKDPKNKGLFYRVIGGEVSPFRLVRLSAEELLSKEISEWRKPEAPEVTVDPLKTKINEGGSTPSVSSQPSSAEGSSMPDIFSSMLKDTTSEHRTHLFDLNCKICTGQKAEDEPAAKKAKLTKKPETKPPRPELHPSRSDVPPAGQPQVPTPYQHQDASSYQSSTEPAVPESQPQLYKDDLTSVTPQAVAPAAVTPTVSSVSITRRDPRMARHSSAVTVTYTAPEKPANNSTEPAPAAVTTLMDVGPKGPLPMPPAPPPPKTTKTRMLFYSMSEPPPEGETAIFLHGQEKIWKGFINMQSVAKFVTKAYLVSGSFEHLKEDLPDTIYIGGRISPNTVWDYVGKLKTSLSKELCLIRFHPATEEEEVAYVSLFCYFSSRKRFGVVANNNRRIKDLYLIPLSSKDPLPPKLLPFDGPGKDLQGYTNMLLG</sequence>
<feature type="compositionally biased region" description="Polar residues" evidence="1">
    <location>
        <begin position="1"/>
        <end position="17"/>
    </location>
</feature>
<dbReference type="InterPro" id="IPR036575">
    <property type="entry name" value="TFIIS_cen_dom_sf"/>
</dbReference>
<feature type="compositionally biased region" description="Basic and acidic residues" evidence="1">
    <location>
        <begin position="342"/>
        <end position="357"/>
    </location>
</feature>
<reference evidence="3" key="3">
    <citation type="submission" date="2025-09" db="UniProtKB">
        <authorList>
            <consortium name="Ensembl"/>
        </authorList>
    </citation>
    <scope>IDENTIFICATION</scope>
</reference>
<feature type="compositionally biased region" description="Low complexity" evidence="1">
    <location>
        <begin position="18"/>
        <end position="29"/>
    </location>
</feature>
<keyword evidence="4" id="KW-1185">Reference proteome</keyword>
<feature type="region of interest" description="Disordered" evidence="1">
    <location>
        <begin position="262"/>
        <end position="301"/>
    </location>
</feature>
<reference evidence="3" key="1">
    <citation type="submission" date="2019-06" db="EMBL/GenBank/DDBJ databases">
        <authorList>
            <consortium name="Wellcome Sanger Institute Data Sharing"/>
        </authorList>
    </citation>
    <scope>NUCLEOTIDE SEQUENCE [LARGE SCALE GENOMIC DNA]</scope>
</reference>
<dbReference type="PANTHER" id="PTHR11477">
    <property type="entry name" value="TRANSCRIPTION FACTOR S-II ZINC FINGER DOMAIN-CONTAINING PROTEIN"/>
    <property type="match status" value="1"/>
</dbReference>
<dbReference type="PROSITE" id="PS51321">
    <property type="entry name" value="TFIIS_CENTRAL"/>
    <property type="match status" value="1"/>
</dbReference>
<dbReference type="AlphaFoldDB" id="A0A673AF95"/>
<evidence type="ECO:0000313" key="3">
    <source>
        <dbReference type="Ensembl" id="ENSSORP00005027969.1"/>
    </source>
</evidence>
<dbReference type="Gene3D" id="1.10.472.30">
    <property type="entry name" value="Transcription elongation factor S-II, central domain"/>
    <property type="match status" value="1"/>
</dbReference>
<dbReference type="GO" id="GO:0005634">
    <property type="term" value="C:nucleus"/>
    <property type="evidence" value="ECO:0007669"/>
    <property type="project" value="TreeGrafter"/>
</dbReference>
<name>A0A673AF95_9TELE</name>
<feature type="region of interest" description="Disordered" evidence="1">
    <location>
        <begin position="329"/>
        <end position="392"/>
    </location>
</feature>
<dbReference type="SUPFAM" id="SSF46942">
    <property type="entry name" value="Elongation factor TFIIS domain 2"/>
    <property type="match status" value="1"/>
</dbReference>
<dbReference type="InterPro" id="IPR012921">
    <property type="entry name" value="SPOC_C"/>
</dbReference>
<dbReference type="PANTHER" id="PTHR11477:SF13">
    <property type="entry name" value="DEATH-INDUCER OBLITERATOR 1"/>
    <property type="match status" value="1"/>
</dbReference>
<feature type="compositionally biased region" description="Pro residues" evidence="1">
    <location>
        <begin position="67"/>
        <end position="82"/>
    </location>
</feature>
<dbReference type="Pfam" id="PF07500">
    <property type="entry name" value="TFIIS_M"/>
    <property type="match status" value="1"/>
</dbReference>
<feature type="compositionally biased region" description="Low complexity" evidence="1">
    <location>
        <begin position="279"/>
        <end position="298"/>
    </location>
</feature>
<dbReference type="Ensembl" id="ENSSORT00005028770.1">
    <property type="protein sequence ID" value="ENSSORP00005027969.1"/>
    <property type="gene ID" value="ENSSORG00005013395.1"/>
</dbReference>
<dbReference type="PRINTS" id="PR01217">
    <property type="entry name" value="PRICHEXTENSN"/>
</dbReference>
<feature type="domain" description="TFIIS central" evidence="2">
    <location>
        <begin position="159"/>
        <end position="279"/>
    </location>
</feature>
<dbReference type="SMART" id="SM00510">
    <property type="entry name" value="TFS2M"/>
    <property type="match status" value="1"/>
</dbReference>
<evidence type="ECO:0000313" key="4">
    <source>
        <dbReference type="Proteomes" id="UP000472271"/>
    </source>
</evidence>
<feature type="compositionally biased region" description="Low complexity" evidence="1">
    <location>
        <begin position="110"/>
        <end position="137"/>
    </location>
</feature>
<dbReference type="Proteomes" id="UP000472271">
    <property type="component" value="Chromosome 5"/>
</dbReference>
<proteinExistence type="predicted"/>
<dbReference type="Pfam" id="PF07744">
    <property type="entry name" value="SPOC"/>
    <property type="match status" value="1"/>
</dbReference>
<evidence type="ECO:0000259" key="2">
    <source>
        <dbReference type="PROSITE" id="PS51321"/>
    </source>
</evidence>
<accession>A0A673AF95</accession>
<organism evidence="3 4">
    <name type="scientific">Sphaeramia orbicularis</name>
    <name type="common">orbiculate cardinalfish</name>
    <dbReference type="NCBI Taxonomy" id="375764"/>
    <lineage>
        <taxon>Eukaryota</taxon>
        <taxon>Metazoa</taxon>
        <taxon>Chordata</taxon>
        <taxon>Craniata</taxon>
        <taxon>Vertebrata</taxon>
        <taxon>Euteleostomi</taxon>
        <taxon>Actinopterygii</taxon>
        <taxon>Neopterygii</taxon>
        <taxon>Teleostei</taxon>
        <taxon>Neoteleostei</taxon>
        <taxon>Acanthomorphata</taxon>
        <taxon>Gobiaria</taxon>
        <taxon>Kurtiformes</taxon>
        <taxon>Apogonoidei</taxon>
        <taxon>Apogonidae</taxon>
        <taxon>Apogoninae</taxon>
        <taxon>Sphaeramia</taxon>
    </lineage>
</organism>